<dbReference type="AlphaFoldDB" id="A0AAJ1YBH2"/>
<accession>A0AAJ1YBH2</accession>
<dbReference type="PANTHER" id="PTHR30047">
    <property type="entry name" value="HIGH-AFFINITY CHOLINE TRANSPORT PROTEIN-RELATED"/>
    <property type="match status" value="1"/>
</dbReference>
<organism evidence="8 9">
    <name type="scientific">Serratia fonticola</name>
    <dbReference type="NCBI Taxonomy" id="47917"/>
    <lineage>
        <taxon>Bacteria</taxon>
        <taxon>Pseudomonadati</taxon>
        <taxon>Pseudomonadota</taxon>
        <taxon>Gammaproteobacteria</taxon>
        <taxon>Enterobacterales</taxon>
        <taxon>Yersiniaceae</taxon>
        <taxon>Serratia</taxon>
    </lineage>
</organism>
<comment type="caution">
    <text evidence="8">The sequence shown here is derived from an EMBL/GenBank/DDBJ whole genome shotgun (WGS) entry which is preliminary data.</text>
</comment>
<feature type="transmembrane region" description="Helical" evidence="7">
    <location>
        <begin position="56"/>
        <end position="75"/>
    </location>
</feature>
<reference evidence="8" key="1">
    <citation type="submission" date="2023-08" db="EMBL/GenBank/DDBJ databases">
        <title>The Comparative Genomic Analysis of Yersiniaceae from Polar Regions.</title>
        <authorList>
            <person name="Goncharov A."/>
            <person name="Aslanov B."/>
            <person name="Kolodzhieva V."/>
            <person name="Azarov D."/>
            <person name="Mochov A."/>
            <person name="Lebedeva E."/>
        </authorList>
    </citation>
    <scope>NUCLEOTIDE SEQUENCE</scope>
    <source>
        <strain evidence="8">Vf</strain>
    </source>
</reference>
<comment type="subcellular location">
    <subcellularLocation>
        <location evidence="1">Cell membrane</location>
        <topology evidence="1">Multi-pass membrane protein</topology>
    </subcellularLocation>
</comment>
<feature type="transmembrane region" description="Helical" evidence="7">
    <location>
        <begin position="18"/>
        <end position="36"/>
    </location>
</feature>
<dbReference type="PANTHER" id="PTHR30047:SF11">
    <property type="entry name" value="L-CARNITINE_GAMMA-BUTYROBETAINE ANTIPORTER"/>
    <property type="match status" value="1"/>
</dbReference>
<feature type="transmembrane region" description="Helical" evidence="7">
    <location>
        <begin position="96"/>
        <end position="121"/>
    </location>
</feature>
<proteinExistence type="predicted"/>
<evidence type="ECO:0000256" key="2">
    <source>
        <dbReference type="ARBA" id="ARBA00022448"/>
    </source>
</evidence>
<keyword evidence="3" id="KW-1003">Cell membrane</keyword>
<feature type="transmembrane region" description="Helical" evidence="7">
    <location>
        <begin position="479"/>
        <end position="499"/>
    </location>
</feature>
<evidence type="ECO:0000256" key="5">
    <source>
        <dbReference type="ARBA" id="ARBA00022989"/>
    </source>
</evidence>
<name>A0AAJ1YBH2_SERFO</name>
<dbReference type="EMBL" id="JAVIGA010000007">
    <property type="protein sequence ID" value="MDQ9126612.1"/>
    <property type="molecule type" value="Genomic_DNA"/>
</dbReference>
<keyword evidence="6 7" id="KW-0472">Membrane</keyword>
<feature type="transmembrane region" description="Helical" evidence="7">
    <location>
        <begin position="269"/>
        <end position="289"/>
    </location>
</feature>
<dbReference type="Proteomes" id="UP001224622">
    <property type="component" value="Unassembled WGS sequence"/>
</dbReference>
<gene>
    <name evidence="8" type="ORF">RDT67_09230</name>
</gene>
<evidence type="ECO:0000256" key="3">
    <source>
        <dbReference type="ARBA" id="ARBA00022475"/>
    </source>
</evidence>
<evidence type="ECO:0000313" key="9">
    <source>
        <dbReference type="Proteomes" id="UP001224622"/>
    </source>
</evidence>
<feature type="transmembrane region" description="Helical" evidence="7">
    <location>
        <begin position="353"/>
        <end position="372"/>
    </location>
</feature>
<evidence type="ECO:0000256" key="1">
    <source>
        <dbReference type="ARBA" id="ARBA00004651"/>
    </source>
</evidence>
<evidence type="ECO:0000256" key="6">
    <source>
        <dbReference type="ARBA" id="ARBA00023136"/>
    </source>
</evidence>
<evidence type="ECO:0000256" key="4">
    <source>
        <dbReference type="ARBA" id="ARBA00022692"/>
    </source>
</evidence>
<feature type="transmembrane region" description="Helical" evidence="7">
    <location>
        <begin position="455"/>
        <end position="473"/>
    </location>
</feature>
<evidence type="ECO:0000313" key="8">
    <source>
        <dbReference type="EMBL" id="MDQ9126612.1"/>
    </source>
</evidence>
<feature type="transmembrane region" description="Helical" evidence="7">
    <location>
        <begin position="191"/>
        <end position="215"/>
    </location>
</feature>
<dbReference type="GO" id="GO:0005886">
    <property type="term" value="C:plasma membrane"/>
    <property type="evidence" value="ECO:0007669"/>
    <property type="project" value="UniProtKB-SubCell"/>
</dbReference>
<dbReference type="Pfam" id="PF02028">
    <property type="entry name" value="BCCT"/>
    <property type="match status" value="1"/>
</dbReference>
<sequence>MKNKHLAPETKGKIDKAVFWPATILTLLMIIIFISAPVSSGQILEKIHAFTTGQLGWFFLLCTFAVVLFCIFLAGSRYGNVVLGEKGEQPAFSTCIWLGMIFTSGTGGSVLYLGAVEWIYIIQSPPFGLVPGSVDAARWASAYGMFHWGPSAWAWYIASAVPIAYFLHVRKHTSLKISEFTRPLLGKRADGLAGHLVNFLFMFGLLGGVMTSLALGTPLISNAIVYVMGWESNNAFIDTFVIFLWTFIPLVALIFGLKRGVAVLSDWNVKADVIMLACIAVCGPLAFILNQSVDGLGLMLQNFIYMSLQTDAIRNGGFPQSWTIFYFSWWVVYSLPFGLFIAKISKGRTVRELVLGGLVAGSLGCMMFYMVLSSFGIELQMKGAVDLVAIMAEKGRGAVVYTMLEQLPLSTVFIFAFGLITLISYITGHCAVGYSLAATTQKTLAPDESPAHWNIAFWLILAGVVSLSLYFINPQSLKPLQTVSILTAFPLCFVIYIVVHSFIKQINHDFPCGFPAPNDNGKVYLDYIPPVAATQEGLPDTEAIGAQPGSAICSSSF</sequence>
<feature type="transmembrane region" description="Helical" evidence="7">
    <location>
        <begin position="324"/>
        <end position="341"/>
    </location>
</feature>
<dbReference type="RefSeq" id="WP_308870490.1">
    <property type="nucleotide sequence ID" value="NZ_JAVGCU010000001.1"/>
</dbReference>
<keyword evidence="5 7" id="KW-1133">Transmembrane helix</keyword>
<feature type="transmembrane region" description="Helical" evidence="7">
    <location>
        <begin position="235"/>
        <end position="257"/>
    </location>
</feature>
<keyword evidence="2" id="KW-0813">Transport</keyword>
<keyword evidence="4 7" id="KW-0812">Transmembrane</keyword>
<protein>
    <submittedName>
        <fullName evidence="8">BCCT family transporter</fullName>
    </submittedName>
</protein>
<feature type="transmembrane region" description="Helical" evidence="7">
    <location>
        <begin position="412"/>
        <end position="434"/>
    </location>
</feature>
<dbReference type="GO" id="GO:0022857">
    <property type="term" value="F:transmembrane transporter activity"/>
    <property type="evidence" value="ECO:0007669"/>
    <property type="project" value="InterPro"/>
</dbReference>
<dbReference type="InterPro" id="IPR000060">
    <property type="entry name" value="BCCT_transptr"/>
</dbReference>
<feature type="transmembrane region" description="Helical" evidence="7">
    <location>
        <begin position="153"/>
        <end position="170"/>
    </location>
</feature>
<evidence type="ECO:0000256" key="7">
    <source>
        <dbReference type="SAM" id="Phobius"/>
    </source>
</evidence>